<organism evidence="4 5">
    <name type="scientific">Pseudooceanicola lipolyticus</name>
    <dbReference type="NCBI Taxonomy" id="2029104"/>
    <lineage>
        <taxon>Bacteria</taxon>
        <taxon>Pseudomonadati</taxon>
        <taxon>Pseudomonadota</taxon>
        <taxon>Alphaproteobacteria</taxon>
        <taxon>Rhodobacterales</taxon>
        <taxon>Paracoccaceae</taxon>
        <taxon>Pseudooceanicola</taxon>
    </lineage>
</organism>
<dbReference type="InterPro" id="IPR000667">
    <property type="entry name" value="Peptidase_S13"/>
</dbReference>
<evidence type="ECO:0000256" key="3">
    <source>
        <dbReference type="SAM" id="SignalP"/>
    </source>
</evidence>
<feature type="signal peptide" evidence="3">
    <location>
        <begin position="1"/>
        <end position="24"/>
    </location>
</feature>
<keyword evidence="3" id="KW-0732">Signal</keyword>
<dbReference type="GO" id="GO:0006508">
    <property type="term" value="P:proteolysis"/>
    <property type="evidence" value="ECO:0007669"/>
    <property type="project" value="InterPro"/>
</dbReference>
<dbReference type="Pfam" id="PF02113">
    <property type="entry name" value="Peptidase_S13"/>
    <property type="match status" value="1"/>
</dbReference>
<evidence type="ECO:0000313" key="5">
    <source>
        <dbReference type="Proteomes" id="UP000231553"/>
    </source>
</evidence>
<feature type="non-terminal residue" evidence="4">
    <location>
        <position position="301"/>
    </location>
</feature>
<dbReference type="PANTHER" id="PTHR30023">
    <property type="entry name" value="D-ALANYL-D-ALANINE CARBOXYPEPTIDASE"/>
    <property type="match status" value="1"/>
</dbReference>
<accession>A0A2M8J516</accession>
<comment type="caution">
    <text evidence="4">The sequence shown here is derived from an EMBL/GenBank/DDBJ whole genome shotgun (WGS) entry which is preliminary data.</text>
</comment>
<sequence>MQVKFTRRFILAGLGAWAAGAAHADPLATSLRPRLRQTGARQVSQPESMLSQAGTSGDVAWSVADVKTGLRLEAVNGGLALPPASVAKTLTALYALESLGSEHRFKTRVYAAGAVRNGILTGDLILAGGGDPTLDTDALAALAAQLKAAGLHEVRGDFLVYDGALPFVRSIDAGQPDHVGYSPAVSGIALNYNRVHFEWKRAASGWAISMDARTERYRPEVQMARMRVVDRKTPVYTYANNGAADSWTVASQALGNGGARWLPVRRPADYAGDVFRTLARSNGIVLKPAKVTGRLPGGAVA</sequence>
<keyword evidence="4" id="KW-0121">Carboxypeptidase</keyword>
<dbReference type="SUPFAM" id="SSF56601">
    <property type="entry name" value="beta-lactamase/transpeptidase-like"/>
    <property type="match status" value="1"/>
</dbReference>
<protein>
    <submittedName>
        <fullName evidence="4">D-alanyl-D-alanine carboxypeptidase</fullName>
    </submittedName>
</protein>
<dbReference type="GO" id="GO:0000270">
    <property type="term" value="P:peptidoglycan metabolic process"/>
    <property type="evidence" value="ECO:0007669"/>
    <property type="project" value="TreeGrafter"/>
</dbReference>
<name>A0A2M8J516_9RHOB</name>
<dbReference type="InterPro" id="IPR012338">
    <property type="entry name" value="Beta-lactam/transpept-like"/>
</dbReference>
<keyword evidence="2" id="KW-0378">Hydrolase</keyword>
<evidence type="ECO:0000256" key="2">
    <source>
        <dbReference type="ARBA" id="ARBA00022801"/>
    </source>
</evidence>
<dbReference type="Proteomes" id="UP000231553">
    <property type="component" value="Unassembled WGS sequence"/>
</dbReference>
<comment type="similarity">
    <text evidence="1">Belongs to the peptidase S13 family.</text>
</comment>
<proteinExistence type="inferred from homology"/>
<dbReference type="GO" id="GO:0004185">
    <property type="term" value="F:serine-type carboxypeptidase activity"/>
    <property type="evidence" value="ECO:0007669"/>
    <property type="project" value="InterPro"/>
</dbReference>
<evidence type="ECO:0000313" key="4">
    <source>
        <dbReference type="EMBL" id="PJE37871.1"/>
    </source>
</evidence>
<feature type="chain" id="PRO_5014695726" evidence="3">
    <location>
        <begin position="25"/>
        <end position="301"/>
    </location>
</feature>
<evidence type="ECO:0000256" key="1">
    <source>
        <dbReference type="ARBA" id="ARBA00006096"/>
    </source>
</evidence>
<gene>
    <name evidence="4" type="ORF">CVM52_04370</name>
</gene>
<keyword evidence="4" id="KW-0645">Protease</keyword>
<dbReference type="AlphaFoldDB" id="A0A2M8J516"/>
<dbReference type="Gene3D" id="3.50.80.20">
    <property type="entry name" value="D-Ala-D-Ala carboxypeptidase C, peptidase S13"/>
    <property type="match status" value="1"/>
</dbReference>
<keyword evidence="5" id="KW-1185">Reference proteome</keyword>
<dbReference type="PANTHER" id="PTHR30023:SF0">
    <property type="entry name" value="PENICILLIN-SENSITIVE CARBOXYPEPTIDASE A"/>
    <property type="match status" value="1"/>
</dbReference>
<reference evidence="4 5" key="1">
    <citation type="journal article" date="2018" name="Int. J. Syst. Evol. Microbiol.">
        <title>Pseudooceanicola lipolyticus sp. nov., a marine alphaproteobacterium, reclassification of Oceanicola flagellatus as Pseudooceanicola flagellatus comb. nov. and emended description of the genus Pseudooceanicola.</title>
        <authorList>
            <person name="Huang M.-M."/>
            <person name="Guo L.-L."/>
            <person name="Wu Y.-H."/>
            <person name="Lai Q.-L."/>
            <person name="Shao Z.-Z."/>
            <person name="Wang C.-S."/>
            <person name="Wu M."/>
            <person name="Xu X.-W."/>
        </authorList>
    </citation>
    <scope>NUCLEOTIDE SEQUENCE [LARGE SCALE GENOMIC DNA]</scope>
    <source>
        <strain evidence="4 5">157</strain>
    </source>
</reference>
<dbReference type="RefSeq" id="WP_205964879.1">
    <property type="nucleotide sequence ID" value="NZ_PGTB01000007.1"/>
</dbReference>
<dbReference type="EMBL" id="PGTB01000007">
    <property type="protein sequence ID" value="PJE37871.1"/>
    <property type="molecule type" value="Genomic_DNA"/>
</dbReference>